<reference evidence="2 3" key="1">
    <citation type="journal article" date="2015" name="Nature">
        <title>rRNA introns, odd ribosomes, and small enigmatic genomes across a large radiation of phyla.</title>
        <authorList>
            <person name="Brown C.T."/>
            <person name="Hug L.A."/>
            <person name="Thomas B.C."/>
            <person name="Sharon I."/>
            <person name="Castelle C.J."/>
            <person name="Singh A."/>
            <person name="Wilkins M.J."/>
            <person name="Williams K.H."/>
            <person name="Banfield J.F."/>
        </authorList>
    </citation>
    <scope>NUCLEOTIDE SEQUENCE [LARGE SCALE GENOMIC DNA]</scope>
</reference>
<proteinExistence type="predicted"/>
<dbReference type="Proteomes" id="UP000034688">
    <property type="component" value="Unassembled WGS sequence"/>
</dbReference>
<evidence type="ECO:0000313" key="2">
    <source>
        <dbReference type="EMBL" id="KKP60612.1"/>
    </source>
</evidence>
<dbReference type="InterPro" id="IPR039564">
    <property type="entry name" value="Peptidase_C39-like"/>
</dbReference>
<name>A0A0G0DZW7_9BACT</name>
<protein>
    <recommendedName>
        <fullName evidence="1">Peptidase C39-like domain-containing protein</fullName>
    </recommendedName>
</protein>
<gene>
    <name evidence="2" type="ORF">UR54_C0010G0005</name>
</gene>
<dbReference type="AlphaFoldDB" id="A0A0G0DZW7"/>
<dbReference type="STRING" id="1618477.UR54_C0010G0005"/>
<feature type="domain" description="Peptidase C39-like" evidence="1">
    <location>
        <begin position="199"/>
        <end position="336"/>
    </location>
</feature>
<accession>A0A0G0DZW7</accession>
<evidence type="ECO:0000259" key="1">
    <source>
        <dbReference type="Pfam" id="PF13529"/>
    </source>
</evidence>
<comment type="caution">
    <text evidence="2">The sequence shown here is derived from an EMBL/GenBank/DDBJ whole genome shotgun (WGS) entry which is preliminary data.</text>
</comment>
<sequence>MKKIIIIASVILVCIIIILSLILRKKSAINTSSVSPFPTSLPLQESNQQNNRPLTQTENINQNLSNLPIDISTITPVETEDFKLQYSPKLNKIVVERKTPQAEEQFINWASQNQLFQLIENPDLTLIVDQGKNPDDFNPLLEFLNIFMNFGQGVVSSTQNLPIGQVTPFLTSNPQLNPTSNPNVFPYSTPLTLSGEKVYYAQCNGYGNLSLPSGCTLCQAGCGPTTVAMIAASYLGSNYNPKTIVDTYKSKGYLLGCDGSRYSDAKQVFQSLGLKTTDYLVFNAEKSDTVIPDLRKYLNAGWTFFTLARFCEGCSGHFFWITNIDSQDNIWAYDPYYGRYEIPYNENSRYPYPLYRLAFGVKR</sequence>
<dbReference type="Pfam" id="PF13529">
    <property type="entry name" value="Peptidase_C39_2"/>
    <property type="match status" value="1"/>
</dbReference>
<dbReference type="EMBL" id="LBPP01000010">
    <property type="protein sequence ID" value="KKP60612.1"/>
    <property type="molecule type" value="Genomic_DNA"/>
</dbReference>
<organism evidence="2 3">
    <name type="scientific">Candidatus Roizmanbacteria bacterium GW2011_GWA2_34_18</name>
    <dbReference type="NCBI Taxonomy" id="1618477"/>
    <lineage>
        <taxon>Bacteria</taxon>
        <taxon>Candidatus Roizmaniibacteriota</taxon>
    </lineage>
</organism>
<dbReference type="Gene3D" id="3.90.70.10">
    <property type="entry name" value="Cysteine proteinases"/>
    <property type="match status" value="1"/>
</dbReference>
<evidence type="ECO:0000313" key="3">
    <source>
        <dbReference type="Proteomes" id="UP000034688"/>
    </source>
</evidence>